<dbReference type="Pfam" id="PF02874">
    <property type="entry name" value="ATP-synt_ab_N"/>
    <property type="match status" value="1"/>
</dbReference>
<accession>A0A152A3H2</accession>
<dbReference type="SUPFAM" id="SSF52540">
    <property type="entry name" value="P-loop containing nucleoside triphosphate hydrolases"/>
    <property type="match status" value="1"/>
</dbReference>
<evidence type="ECO:0000256" key="1">
    <source>
        <dbReference type="ARBA" id="ARBA00004370"/>
    </source>
</evidence>
<dbReference type="HAMAP" id="MF_01347">
    <property type="entry name" value="ATP_synth_beta_bact"/>
    <property type="match status" value="1"/>
</dbReference>
<dbReference type="FunFam" id="3.40.50.300:FF:000026">
    <property type="entry name" value="ATP synthase subunit beta"/>
    <property type="match status" value="1"/>
</dbReference>
<sequence length="654" mass="71394">MLVRRLGQVTNKSVKYLKQSVPSVVVPQRGFKSTSSNKYSSTPSAQAKADGSKEYFDKFKAELDKEAKADTEEVSYDKLNENQGVVHQVIGAVVDVYFPHGKLPYINDALQVASFKAENVEKVIEDLNNPELKGKLDFNDVPISEIKLVLEVAQHLGDGIVRCVALDITDGLGRGAVVLNTGAPLKVPVGPCTLGRIMNVIGEPIDGRGPINATQHDPIWRSPPHFADLAPSASILETGIKVIDLLAPYARGGKIGLFGGAGVGKTVLIQELINNIAKAHGGFSVFTGVGERTREGNDLYHEMVEAGVIQLDKPGSKVALIFGQMNEPPGARARVTLTGLTVAEYFRDVEGQDVLLFIDNIFRFTQAGSEMSALLGRIPSAVGYQPTLATDMGCMQERIATTKKGSITSVQAVYVPADDLTDPAPATTFAHLDATTVLSRAISELGIYPAVDPLDSTSLMLDPTVIGDEHYKVATDVQKILQEYKSLQDIIAILGMDDLSEDQKATVFRARKIQRFLSQPFEVAEAFTNMEGKFVHLKDSIKAFKGILEGKYDHLPEQAFYMVGGIEDVEKKAAKLLESEGKDGKKAETKGADGKVESLREKTKRLIDEAYNAKMKKLKEYNISTAHLETLRAQYEKNFETEIAQIEKILARNK</sequence>
<evidence type="ECO:0000313" key="14">
    <source>
        <dbReference type="EMBL" id="KYR00812.1"/>
    </source>
</evidence>
<dbReference type="InterPro" id="IPR050053">
    <property type="entry name" value="ATPase_alpha/beta_chains"/>
</dbReference>
<evidence type="ECO:0000256" key="8">
    <source>
        <dbReference type="ARBA" id="ARBA00023065"/>
    </source>
</evidence>
<dbReference type="CDD" id="cd18115">
    <property type="entry name" value="ATP-synt_F1_beta_N"/>
    <property type="match status" value="1"/>
</dbReference>
<keyword evidence="15" id="KW-1185">Reference proteome</keyword>
<dbReference type="PROSITE" id="PS00152">
    <property type="entry name" value="ATPASE_ALPHA_BETA"/>
    <property type="match status" value="1"/>
</dbReference>
<dbReference type="GO" id="GO:0005524">
    <property type="term" value="F:ATP binding"/>
    <property type="evidence" value="ECO:0007669"/>
    <property type="project" value="UniProtKB-KW"/>
</dbReference>
<keyword evidence="5" id="KW-0375">Hydrogen ion transport</keyword>
<dbReference type="InterPro" id="IPR003593">
    <property type="entry name" value="AAA+_ATPase"/>
</dbReference>
<keyword evidence="7" id="KW-1278">Translocase</keyword>
<comment type="subunit">
    <text evidence="12">F-type ATPases have 2 components, CF(1) - the catalytic core - and CF(0) - the membrane proton channel. CF(1) and CF(0) have multiple subunits.</text>
</comment>
<comment type="subcellular location">
    <subcellularLocation>
        <location evidence="1">Membrane</location>
    </subcellularLocation>
</comment>
<dbReference type="CDD" id="cd18110">
    <property type="entry name" value="ATP-synt_F1_beta_C"/>
    <property type="match status" value="1"/>
</dbReference>
<dbReference type="FunFam" id="1.10.1140.10:FF:000001">
    <property type="entry name" value="ATP synthase subunit beta"/>
    <property type="match status" value="1"/>
</dbReference>
<organism evidence="14 15">
    <name type="scientific">Tieghemostelium lacteum</name>
    <name type="common">Slime mold</name>
    <name type="synonym">Dictyostelium lacteum</name>
    <dbReference type="NCBI Taxonomy" id="361077"/>
    <lineage>
        <taxon>Eukaryota</taxon>
        <taxon>Amoebozoa</taxon>
        <taxon>Evosea</taxon>
        <taxon>Eumycetozoa</taxon>
        <taxon>Dictyostelia</taxon>
        <taxon>Dictyosteliales</taxon>
        <taxon>Raperosteliaceae</taxon>
        <taxon>Tieghemostelium</taxon>
    </lineage>
</organism>
<name>A0A152A3H2_TIELA</name>
<dbReference type="InterPro" id="IPR024034">
    <property type="entry name" value="ATPase_F1/V1_b/a_C"/>
</dbReference>
<evidence type="ECO:0000256" key="4">
    <source>
        <dbReference type="ARBA" id="ARBA00022741"/>
    </source>
</evidence>
<comment type="similarity">
    <text evidence="2">Belongs to the ATPase alpha/beta chains family.</text>
</comment>
<dbReference type="FunCoup" id="A0A152A3H2">
    <property type="interactions" value="313"/>
</dbReference>
<dbReference type="PANTHER" id="PTHR15184">
    <property type="entry name" value="ATP SYNTHASE"/>
    <property type="match status" value="1"/>
</dbReference>
<dbReference type="Pfam" id="PF22919">
    <property type="entry name" value="ATP-synt_VA_C"/>
    <property type="match status" value="1"/>
</dbReference>
<dbReference type="InterPro" id="IPR027417">
    <property type="entry name" value="P-loop_NTPase"/>
</dbReference>
<dbReference type="GO" id="GO:0045259">
    <property type="term" value="C:proton-transporting ATP synthase complex"/>
    <property type="evidence" value="ECO:0007669"/>
    <property type="project" value="UniProtKB-KW"/>
</dbReference>
<evidence type="ECO:0000256" key="3">
    <source>
        <dbReference type="ARBA" id="ARBA00022448"/>
    </source>
</evidence>
<proteinExistence type="inferred from homology"/>
<dbReference type="Proteomes" id="UP000076078">
    <property type="component" value="Unassembled WGS sequence"/>
</dbReference>
<evidence type="ECO:0000256" key="11">
    <source>
        <dbReference type="ARBA" id="ARBA00023310"/>
    </source>
</evidence>
<dbReference type="SUPFAM" id="SSF47917">
    <property type="entry name" value="C-terminal domain of alpha and beta subunits of F1 ATP synthase"/>
    <property type="match status" value="1"/>
</dbReference>
<keyword evidence="8" id="KW-0406">Ion transport</keyword>
<dbReference type="Pfam" id="PF00006">
    <property type="entry name" value="ATP-synt_ab"/>
    <property type="match status" value="1"/>
</dbReference>
<keyword evidence="11 12" id="KW-0066">ATP synthesis</keyword>
<dbReference type="Gene3D" id="2.40.10.170">
    <property type="match status" value="1"/>
</dbReference>
<dbReference type="InterPro" id="IPR004100">
    <property type="entry name" value="ATPase_F1/V1/A1_a/bsu_N"/>
</dbReference>
<keyword evidence="3" id="KW-0813">Transport</keyword>
<dbReference type="SMART" id="SM00382">
    <property type="entry name" value="AAA"/>
    <property type="match status" value="1"/>
</dbReference>
<dbReference type="OMA" id="SMEEGGW"/>
<evidence type="ECO:0000256" key="5">
    <source>
        <dbReference type="ARBA" id="ARBA00022781"/>
    </source>
</evidence>
<evidence type="ECO:0000256" key="2">
    <source>
        <dbReference type="ARBA" id="ARBA00008936"/>
    </source>
</evidence>
<dbReference type="EMBL" id="LODT01000013">
    <property type="protein sequence ID" value="KYR00812.1"/>
    <property type="molecule type" value="Genomic_DNA"/>
</dbReference>
<keyword evidence="6 12" id="KW-0067">ATP-binding</keyword>
<keyword evidence="10 12" id="KW-0139">CF(1)</keyword>
<dbReference type="InterPro" id="IPR005722">
    <property type="entry name" value="ATP_synth_F1_bsu"/>
</dbReference>
<dbReference type="PANTHER" id="PTHR15184:SF71">
    <property type="entry name" value="ATP SYNTHASE SUBUNIT BETA, MITOCHONDRIAL"/>
    <property type="match status" value="1"/>
</dbReference>
<dbReference type="CDD" id="cd01133">
    <property type="entry name" value="F1-ATPase_beta_CD"/>
    <property type="match status" value="1"/>
</dbReference>
<dbReference type="InParanoid" id="A0A152A3H2"/>
<dbReference type="Gene3D" id="3.40.50.300">
    <property type="entry name" value="P-loop containing nucleotide triphosphate hydrolases"/>
    <property type="match status" value="1"/>
</dbReference>
<evidence type="ECO:0000256" key="10">
    <source>
        <dbReference type="ARBA" id="ARBA00023196"/>
    </source>
</evidence>
<dbReference type="Gene3D" id="1.10.1140.10">
    <property type="entry name" value="Bovine Mitochondrial F1-atpase, Atp Synthase Beta Chain, Chain D, domain 3"/>
    <property type="match status" value="1"/>
</dbReference>
<reference evidence="14 15" key="1">
    <citation type="submission" date="2015-12" db="EMBL/GenBank/DDBJ databases">
        <title>Dictyostelia acquired genes for synthesis and detection of signals that induce cell-type specialization by lateral gene transfer from prokaryotes.</title>
        <authorList>
            <person name="Gloeckner G."/>
            <person name="Schaap P."/>
        </authorList>
    </citation>
    <scope>NUCLEOTIDE SEQUENCE [LARGE SCALE GENOMIC DNA]</scope>
    <source>
        <strain evidence="14 15">TK</strain>
    </source>
</reference>
<dbReference type="AlphaFoldDB" id="A0A152A3H2"/>
<dbReference type="InterPro" id="IPR000194">
    <property type="entry name" value="ATPase_F1/V1/A1_a/bsu_nucl-bd"/>
</dbReference>
<evidence type="ECO:0000256" key="12">
    <source>
        <dbReference type="RuleBase" id="RU003553"/>
    </source>
</evidence>
<dbReference type="EC" id="7.1.2.2" evidence="12"/>
<dbReference type="OrthoDB" id="14523at2759"/>
<evidence type="ECO:0000259" key="13">
    <source>
        <dbReference type="SMART" id="SM00382"/>
    </source>
</evidence>
<dbReference type="SUPFAM" id="SSF50615">
    <property type="entry name" value="N-terminal domain of alpha and beta subunits of F1 ATP synthase"/>
    <property type="match status" value="1"/>
</dbReference>
<dbReference type="GO" id="GO:0042776">
    <property type="term" value="P:proton motive force-driven mitochondrial ATP synthesis"/>
    <property type="evidence" value="ECO:0007669"/>
    <property type="project" value="TreeGrafter"/>
</dbReference>
<dbReference type="GO" id="GO:0005739">
    <property type="term" value="C:mitochondrion"/>
    <property type="evidence" value="ECO:0007669"/>
    <property type="project" value="GOC"/>
</dbReference>
<comment type="function">
    <text evidence="12">Produces ATP from ADP in the presence of a proton gradient across the membrane.</text>
</comment>
<gene>
    <name evidence="14" type="ORF">DLAC_02864</name>
</gene>
<dbReference type="InterPro" id="IPR036121">
    <property type="entry name" value="ATPase_F1/V1/A1_a/bsu_N_sf"/>
</dbReference>
<dbReference type="NCBIfam" id="TIGR01039">
    <property type="entry name" value="atpD"/>
    <property type="match status" value="1"/>
</dbReference>
<comment type="caution">
    <text evidence="14">The sequence shown here is derived from an EMBL/GenBank/DDBJ whole genome shotgun (WGS) entry which is preliminary data.</text>
</comment>
<dbReference type="GO" id="GO:0046933">
    <property type="term" value="F:proton-transporting ATP synthase activity, rotational mechanism"/>
    <property type="evidence" value="ECO:0007669"/>
    <property type="project" value="InterPro"/>
</dbReference>
<dbReference type="InterPro" id="IPR020003">
    <property type="entry name" value="ATPase_a/bsu_AS"/>
</dbReference>
<keyword evidence="9" id="KW-0472">Membrane</keyword>
<keyword evidence="4 12" id="KW-0547">Nucleotide-binding</keyword>
<protein>
    <recommendedName>
        <fullName evidence="12">ATP synthase subunit beta</fullName>
        <ecNumber evidence="12">7.1.2.2</ecNumber>
    </recommendedName>
</protein>
<evidence type="ECO:0000313" key="15">
    <source>
        <dbReference type="Proteomes" id="UP000076078"/>
    </source>
</evidence>
<dbReference type="STRING" id="361077.A0A152A3H2"/>
<feature type="domain" description="AAA+ ATPase" evidence="13">
    <location>
        <begin position="251"/>
        <end position="443"/>
    </location>
</feature>
<comment type="catalytic activity">
    <reaction evidence="12">
        <text>ATP + H2O + 4 H(+)(in) = ADP + phosphate + 5 H(+)(out)</text>
        <dbReference type="Rhea" id="RHEA:57720"/>
        <dbReference type="ChEBI" id="CHEBI:15377"/>
        <dbReference type="ChEBI" id="CHEBI:15378"/>
        <dbReference type="ChEBI" id="CHEBI:30616"/>
        <dbReference type="ChEBI" id="CHEBI:43474"/>
        <dbReference type="ChEBI" id="CHEBI:456216"/>
        <dbReference type="EC" id="7.1.2.2"/>
    </reaction>
</comment>
<evidence type="ECO:0000256" key="7">
    <source>
        <dbReference type="ARBA" id="ARBA00022967"/>
    </source>
</evidence>
<evidence type="ECO:0000256" key="9">
    <source>
        <dbReference type="ARBA" id="ARBA00023136"/>
    </source>
</evidence>
<evidence type="ECO:0000256" key="6">
    <source>
        <dbReference type="ARBA" id="ARBA00022840"/>
    </source>
</evidence>
<dbReference type="InterPro" id="IPR055190">
    <property type="entry name" value="ATP-synt_VA_C"/>
</dbReference>